<accession>A0ABW4XJT7</accession>
<comment type="caution">
    <text evidence="1">The sequence shown here is derived from an EMBL/GenBank/DDBJ whole genome shotgun (WGS) entry which is preliminary data.</text>
</comment>
<dbReference type="Proteomes" id="UP001597380">
    <property type="component" value="Unassembled WGS sequence"/>
</dbReference>
<dbReference type="InterPro" id="IPR013468">
    <property type="entry name" value="CHP02647"/>
</dbReference>
<evidence type="ECO:0000313" key="2">
    <source>
        <dbReference type="Proteomes" id="UP001597380"/>
    </source>
</evidence>
<dbReference type="RefSeq" id="WP_345338509.1">
    <property type="nucleotide sequence ID" value="NZ_BAABLI010000005.1"/>
</dbReference>
<sequence>MPFNSSAIQEMNVLCRFNLDSMQNGIKVHHDASPEVVEATKRLFDKGLVTLPDGGYLTELGRETAEHAQAMASLLMAD</sequence>
<reference evidence="2" key="1">
    <citation type="journal article" date="2019" name="Int. J. Syst. Evol. Microbiol.">
        <title>The Global Catalogue of Microorganisms (GCM) 10K type strain sequencing project: providing services to taxonomists for standard genome sequencing and annotation.</title>
        <authorList>
            <consortium name="The Broad Institute Genomics Platform"/>
            <consortium name="The Broad Institute Genome Sequencing Center for Infectious Disease"/>
            <person name="Wu L."/>
            <person name="Ma J."/>
        </authorList>
    </citation>
    <scope>NUCLEOTIDE SEQUENCE [LARGE SCALE GENOMIC DNA]</scope>
    <source>
        <strain evidence="2">CGMCC 1.10992</strain>
    </source>
</reference>
<dbReference type="Pfam" id="PF18918">
    <property type="entry name" value="DUF5669"/>
    <property type="match status" value="1"/>
</dbReference>
<gene>
    <name evidence="1" type="ORF">ACFSJ3_05070</name>
</gene>
<protein>
    <submittedName>
        <fullName evidence="1">TIGR02647 family protein</fullName>
    </submittedName>
</protein>
<evidence type="ECO:0000313" key="1">
    <source>
        <dbReference type="EMBL" id="MFD2095349.1"/>
    </source>
</evidence>
<organism evidence="1 2">
    <name type="scientific">Corallincola platygyrae</name>
    <dbReference type="NCBI Taxonomy" id="1193278"/>
    <lineage>
        <taxon>Bacteria</taxon>
        <taxon>Pseudomonadati</taxon>
        <taxon>Pseudomonadota</taxon>
        <taxon>Gammaproteobacteria</taxon>
        <taxon>Alteromonadales</taxon>
        <taxon>Psychromonadaceae</taxon>
        <taxon>Corallincola</taxon>
    </lineage>
</organism>
<keyword evidence="2" id="KW-1185">Reference proteome</keyword>
<dbReference type="NCBIfam" id="TIGR02647">
    <property type="entry name" value="DNA"/>
    <property type="match status" value="1"/>
</dbReference>
<proteinExistence type="predicted"/>
<name>A0ABW4XJT7_9GAMM</name>
<dbReference type="EMBL" id="JBHUHT010000008">
    <property type="protein sequence ID" value="MFD2095349.1"/>
    <property type="molecule type" value="Genomic_DNA"/>
</dbReference>